<dbReference type="SUPFAM" id="SSF52151">
    <property type="entry name" value="FabD/lysophospholipase-like"/>
    <property type="match status" value="1"/>
</dbReference>
<organism evidence="5 6">
    <name type="scientific">Oryzomicrobium terrae</name>
    <dbReference type="NCBI Taxonomy" id="1735038"/>
    <lineage>
        <taxon>Bacteria</taxon>
        <taxon>Pseudomonadati</taxon>
        <taxon>Pseudomonadota</taxon>
        <taxon>Betaproteobacteria</taxon>
        <taxon>Rhodocyclales</taxon>
        <taxon>Rhodocyclaceae</taxon>
        <taxon>Oryzomicrobium</taxon>
    </lineage>
</organism>
<sequence length="574" mass="61915">MASEIVTQDAYPQELTAGRPLAPPAPPEGTFEIGLVLAGAVSAGAYTAGVLDFLFEALEAWQDAKAAGRDVPRHEVRIRVITGASAGAISGAIAATALRYRFPHCTAKKLDPTNPLFKAWVEDIDITKLLETGDLTRNALPQSLLDASCLTRIAADAISYSNAPLADRPYVADPLKLIFTVTNLCGVPYSIAMKGNSANGHEMTMHADWLRFAVAYSSDARDSPSICPDETLLAYPNSWNVQVWQDLGTAALASAAFPIGLLPRLFTRKTSDYDYRYVMVPGEGGQPPGFIQIKPTWKNPPPSPTYTFLNVDGGVMNNEPLDLARKELAGELGHNPRDGLTATRAIIMVDPFPDPAQLGPDAPVDLVRAGLGLTTAWKEQARFKPEDVALALAPNVFSRFLVSPSRGQDSAISKGYALASGALGGFSGFLHRSYRLHDYLLGRRNCQQFLARHFSLPADNPLFAGRMPTDRSPYLIGSGTAAELPLIPLMPGINDPGANQEAVPAWPVGQFNVESIRSPMSERVGAVLSALKDAKLSGGFKFGIGCLLWAFQVRRKITDWALHRIDQELGNRGL</sequence>
<feature type="domain" description="PNPLA" evidence="4">
    <location>
        <begin position="35"/>
        <end position="325"/>
    </location>
</feature>
<evidence type="ECO:0000313" key="6">
    <source>
        <dbReference type="Proteomes" id="UP000323671"/>
    </source>
</evidence>
<keyword evidence="6" id="KW-1185">Reference proteome</keyword>
<evidence type="ECO:0000259" key="4">
    <source>
        <dbReference type="PROSITE" id="PS51635"/>
    </source>
</evidence>
<feature type="active site" description="Proton acceptor" evidence="2">
    <location>
        <position position="312"/>
    </location>
</feature>
<evidence type="ECO:0000256" key="1">
    <source>
        <dbReference type="ARBA" id="ARBA00023098"/>
    </source>
</evidence>
<keyword evidence="3" id="KW-0472">Membrane</keyword>
<name>A0A5C1E427_9RHOO</name>
<keyword evidence="1 2" id="KW-0443">Lipid metabolism</keyword>
<feature type="transmembrane region" description="Helical" evidence="3">
    <location>
        <begin position="76"/>
        <end position="98"/>
    </location>
</feature>
<feature type="transmembrane region" description="Helical" evidence="3">
    <location>
        <begin position="33"/>
        <end position="55"/>
    </location>
</feature>
<dbReference type="EMBL" id="CP022579">
    <property type="protein sequence ID" value="QEL63610.1"/>
    <property type="molecule type" value="Genomic_DNA"/>
</dbReference>
<protein>
    <recommendedName>
        <fullName evidence="4">PNPLA domain-containing protein</fullName>
    </recommendedName>
</protein>
<comment type="caution">
    <text evidence="2">Lacks conserved residue(s) required for the propagation of feature annotation.</text>
</comment>
<dbReference type="GO" id="GO:0016787">
    <property type="term" value="F:hydrolase activity"/>
    <property type="evidence" value="ECO:0007669"/>
    <property type="project" value="UniProtKB-UniRule"/>
</dbReference>
<keyword evidence="3" id="KW-1133">Transmembrane helix</keyword>
<evidence type="ECO:0000256" key="2">
    <source>
        <dbReference type="PROSITE-ProRule" id="PRU01161"/>
    </source>
</evidence>
<proteinExistence type="predicted"/>
<evidence type="ECO:0000313" key="5">
    <source>
        <dbReference type="EMBL" id="QEL63610.1"/>
    </source>
</evidence>
<feature type="short sequence motif" description="GXSXG" evidence="2">
    <location>
        <begin position="83"/>
        <end position="87"/>
    </location>
</feature>
<keyword evidence="2" id="KW-0442">Lipid degradation</keyword>
<dbReference type="RefSeq" id="WP_187775272.1">
    <property type="nucleotide sequence ID" value="NZ_CP022579.1"/>
</dbReference>
<dbReference type="KEGG" id="otr:OTERR_01340"/>
<keyword evidence="2" id="KW-0378">Hydrolase</keyword>
<accession>A0A5C1E427</accession>
<dbReference type="PROSITE" id="PS51635">
    <property type="entry name" value="PNPLA"/>
    <property type="match status" value="1"/>
</dbReference>
<feature type="active site" description="Nucleophile" evidence="2">
    <location>
        <position position="85"/>
    </location>
</feature>
<reference evidence="5 6" key="1">
    <citation type="submission" date="2017-07" db="EMBL/GenBank/DDBJ databases">
        <title>Complete genome sequence of Oryzomicrobium terrae TPP412.</title>
        <authorList>
            <person name="Chiu L.-W."/>
            <person name="Lo K.-J."/>
            <person name="Tsai Y.-M."/>
            <person name="Lin S.-S."/>
            <person name="Kuo C.-H."/>
            <person name="Liu C.-T."/>
        </authorList>
    </citation>
    <scope>NUCLEOTIDE SEQUENCE [LARGE SCALE GENOMIC DNA]</scope>
    <source>
        <strain evidence="5 6">TPP412</strain>
    </source>
</reference>
<dbReference type="GO" id="GO:0016042">
    <property type="term" value="P:lipid catabolic process"/>
    <property type="evidence" value="ECO:0007669"/>
    <property type="project" value="UniProtKB-UniRule"/>
</dbReference>
<dbReference type="Gene3D" id="3.40.1090.10">
    <property type="entry name" value="Cytosolic phospholipase A2 catalytic domain"/>
    <property type="match status" value="1"/>
</dbReference>
<gene>
    <name evidence="5" type="ORF">OTERR_01340</name>
</gene>
<feature type="short sequence motif" description="DGA/G" evidence="2">
    <location>
        <begin position="312"/>
        <end position="314"/>
    </location>
</feature>
<keyword evidence="3" id="KW-0812">Transmembrane</keyword>
<dbReference type="InterPro" id="IPR016035">
    <property type="entry name" value="Acyl_Trfase/lysoPLipase"/>
</dbReference>
<dbReference type="Pfam" id="PF01734">
    <property type="entry name" value="Patatin"/>
    <property type="match status" value="1"/>
</dbReference>
<dbReference type="InterPro" id="IPR002641">
    <property type="entry name" value="PNPLA_dom"/>
</dbReference>
<dbReference type="AlphaFoldDB" id="A0A5C1E427"/>
<evidence type="ECO:0000256" key="3">
    <source>
        <dbReference type="SAM" id="Phobius"/>
    </source>
</evidence>
<dbReference type="Proteomes" id="UP000323671">
    <property type="component" value="Chromosome"/>
</dbReference>